<dbReference type="InterPro" id="IPR017476">
    <property type="entry name" value="UDP-Glc/GDP-Man"/>
</dbReference>
<protein>
    <submittedName>
        <fullName evidence="6">Nucleotide sugar dehydrogenase</fullName>
    </submittedName>
</protein>
<dbReference type="InterPro" id="IPR036291">
    <property type="entry name" value="NAD(P)-bd_dom_sf"/>
</dbReference>
<evidence type="ECO:0000313" key="7">
    <source>
        <dbReference type="Proteomes" id="UP001257277"/>
    </source>
</evidence>
<gene>
    <name evidence="6" type="ORF">RQM59_02170</name>
</gene>
<dbReference type="InterPro" id="IPR008927">
    <property type="entry name" value="6-PGluconate_DH-like_C_sf"/>
</dbReference>
<sequence length="454" mass="50939">MNLASYRPAEVKINQFPKLAYKKSQLFDKLKNKSENIAVVGLGYVGLPLAVHMASTFKVVGFDVNKDKVLQLIQHKDPCEELDASEFVGKDISFTADDKILREAKFYIVAVPTPIDHLKKPNLTPLQSATATIAKYLKKGDCVVFESTVFPGCTEEVCVPILERISRLKLNEDFTVAYSPERINPGDTEHTFTTIKKIVSGSNDDALNLTAKVYESVVTAGIHKAPSIKVAEAAKVVENIQRDVNISLMNELSQIFSVLDVNTKDVLKAAGTKWNFHKYYPGLVGGHCIGVDPYYLISKAKEHKFTPRLLEQARATNESMIGHIAMQLERRLYSKRFRGEKVSVLVKGIAFKENVNDIRNSKTAELCLELIKRGYEVVVQDPLVDADEVKRHYGIDVVKTPVGNFDAIMLAVDHKNFNHLAYYDHLKNGDEETVIFDVKGNKKDQFPENIYMSL</sequence>
<proteinExistence type="inferred from homology"/>
<dbReference type="SMART" id="SM00984">
    <property type="entry name" value="UDPG_MGDP_dh_C"/>
    <property type="match status" value="1"/>
</dbReference>
<dbReference type="EMBL" id="JAVTTO010000001">
    <property type="protein sequence ID" value="MDT7831165.1"/>
    <property type="molecule type" value="Genomic_DNA"/>
</dbReference>
<dbReference type="Proteomes" id="UP001257277">
    <property type="component" value="Unassembled WGS sequence"/>
</dbReference>
<dbReference type="InterPro" id="IPR014027">
    <property type="entry name" value="UDP-Glc/GDP-Man_DH_C"/>
</dbReference>
<dbReference type="Pfam" id="PF03721">
    <property type="entry name" value="UDPG_MGDP_dh_N"/>
    <property type="match status" value="1"/>
</dbReference>
<evidence type="ECO:0000313" key="6">
    <source>
        <dbReference type="EMBL" id="MDT7831165.1"/>
    </source>
</evidence>
<evidence type="ECO:0000259" key="5">
    <source>
        <dbReference type="SMART" id="SM00984"/>
    </source>
</evidence>
<evidence type="ECO:0000256" key="4">
    <source>
        <dbReference type="PIRNR" id="PIRNR000124"/>
    </source>
</evidence>
<dbReference type="InterPro" id="IPR001732">
    <property type="entry name" value="UDP-Glc/GDP-Man_DH_N"/>
</dbReference>
<dbReference type="SUPFAM" id="SSF51735">
    <property type="entry name" value="NAD(P)-binding Rossmann-fold domains"/>
    <property type="match status" value="1"/>
</dbReference>
<evidence type="ECO:0000256" key="2">
    <source>
        <dbReference type="ARBA" id="ARBA00023002"/>
    </source>
</evidence>
<dbReference type="NCBIfam" id="TIGR03026">
    <property type="entry name" value="NDP-sugDHase"/>
    <property type="match status" value="1"/>
</dbReference>
<dbReference type="PANTHER" id="PTHR43491:SF2">
    <property type="entry name" value="UDP-N-ACETYL-D-MANNOSAMINE DEHYDROGENASE"/>
    <property type="match status" value="1"/>
</dbReference>
<comment type="similarity">
    <text evidence="1 4">Belongs to the UDP-glucose/GDP-mannose dehydrogenase family.</text>
</comment>
<comment type="caution">
    <text evidence="6">The sequence shown here is derived from an EMBL/GenBank/DDBJ whole genome shotgun (WGS) entry which is preliminary data.</text>
</comment>
<name>A0ABU3LBW8_9FLAO</name>
<keyword evidence="7" id="KW-1185">Reference proteome</keyword>
<dbReference type="SUPFAM" id="SSF48179">
    <property type="entry name" value="6-phosphogluconate dehydrogenase C-terminal domain-like"/>
    <property type="match status" value="1"/>
</dbReference>
<keyword evidence="3" id="KW-0520">NAD</keyword>
<dbReference type="PANTHER" id="PTHR43491">
    <property type="entry name" value="UDP-N-ACETYL-D-MANNOSAMINE DEHYDROGENASE"/>
    <property type="match status" value="1"/>
</dbReference>
<accession>A0ABU3LBW8</accession>
<evidence type="ECO:0000256" key="1">
    <source>
        <dbReference type="ARBA" id="ARBA00006601"/>
    </source>
</evidence>
<keyword evidence="2" id="KW-0560">Oxidoreductase</keyword>
<feature type="domain" description="UDP-glucose/GDP-mannose dehydrogenase C-terminal" evidence="5">
    <location>
        <begin position="345"/>
        <end position="444"/>
    </location>
</feature>
<organism evidence="6 7">
    <name type="scientific">Asprobacillus argus</name>
    <dbReference type="NCBI Taxonomy" id="3076534"/>
    <lineage>
        <taxon>Bacteria</taxon>
        <taxon>Pseudomonadati</taxon>
        <taxon>Bacteroidota</taxon>
        <taxon>Flavobacteriia</taxon>
        <taxon>Flavobacteriales</taxon>
        <taxon>Flavobacteriaceae</taxon>
        <taxon>Asprobacillus</taxon>
    </lineage>
</organism>
<dbReference type="Pfam" id="PF03720">
    <property type="entry name" value="UDPG_MGDP_dh_C"/>
    <property type="match status" value="1"/>
</dbReference>
<dbReference type="PIRSF" id="PIRSF000124">
    <property type="entry name" value="UDPglc_GDPman_dh"/>
    <property type="match status" value="1"/>
</dbReference>
<dbReference type="PIRSF" id="PIRSF500136">
    <property type="entry name" value="UDP_ManNAc_DH"/>
    <property type="match status" value="1"/>
</dbReference>
<dbReference type="InterPro" id="IPR036220">
    <property type="entry name" value="UDP-Glc/GDP-Man_DH_C_sf"/>
</dbReference>
<reference evidence="6 7" key="1">
    <citation type="submission" date="2023-09" db="EMBL/GenBank/DDBJ databases">
        <title>Novel taxa isolated from Blanes Bay.</title>
        <authorList>
            <person name="Rey-Velasco X."/>
            <person name="Lucena T."/>
        </authorList>
    </citation>
    <scope>NUCLEOTIDE SEQUENCE [LARGE SCALE GENOMIC DNA]</scope>
    <source>
        <strain evidence="6 7">S356</strain>
    </source>
</reference>
<dbReference type="RefSeq" id="WP_349240417.1">
    <property type="nucleotide sequence ID" value="NZ_JAVTTO010000001.1"/>
</dbReference>
<dbReference type="InterPro" id="IPR014026">
    <property type="entry name" value="UDP-Glc/GDP-Man_DH_dimer"/>
</dbReference>
<dbReference type="Pfam" id="PF00984">
    <property type="entry name" value="UDPG_MGDP_dh"/>
    <property type="match status" value="1"/>
</dbReference>
<dbReference type="SUPFAM" id="SSF52413">
    <property type="entry name" value="UDP-glucose/GDP-mannose dehydrogenase C-terminal domain"/>
    <property type="match status" value="1"/>
</dbReference>
<dbReference type="Gene3D" id="3.40.50.720">
    <property type="entry name" value="NAD(P)-binding Rossmann-like Domain"/>
    <property type="match status" value="2"/>
</dbReference>
<evidence type="ECO:0000256" key="3">
    <source>
        <dbReference type="ARBA" id="ARBA00023027"/>
    </source>
</evidence>
<dbReference type="InterPro" id="IPR028359">
    <property type="entry name" value="UDP_ManNAc/GlcNAc_DH"/>
</dbReference>